<keyword evidence="2" id="KW-0805">Transcription regulation</keyword>
<dbReference type="GO" id="GO:0000981">
    <property type="term" value="F:DNA-binding transcription factor activity, RNA polymerase II-specific"/>
    <property type="evidence" value="ECO:0007669"/>
    <property type="project" value="InterPro"/>
</dbReference>
<dbReference type="Pfam" id="PF04082">
    <property type="entry name" value="Fungal_trans"/>
    <property type="match status" value="1"/>
</dbReference>
<gene>
    <name evidence="8" type="ORF">PV08_11588</name>
</gene>
<evidence type="ECO:0000256" key="6">
    <source>
        <dbReference type="SAM" id="MobiDB-lite"/>
    </source>
</evidence>
<reference evidence="8 9" key="1">
    <citation type="submission" date="2015-01" db="EMBL/GenBank/DDBJ databases">
        <title>The Genome Sequence of Exophiala spinifera CBS89968.</title>
        <authorList>
            <consortium name="The Broad Institute Genomics Platform"/>
            <person name="Cuomo C."/>
            <person name="de Hoog S."/>
            <person name="Gorbushina A."/>
            <person name="Stielow B."/>
            <person name="Teixiera M."/>
            <person name="Abouelleil A."/>
            <person name="Chapman S.B."/>
            <person name="Priest M."/>
            <person name="Young S.K."/>
            <person name="Wortman J."/>
            <person name="Nusbaum C."/>
            <person name="Birren B."/>
        </authorList>
    </citation>
    <scope>NUCLEOTIDE SEQUENCE [LARGE SCALE GENOMIC DNA]</scope>
    <source>
        <strain evidence="8 9">CBS 89968</strain>
    </source>
</reference>
<keyword evidence="3" id="KW-0238">DNA-binding</keyword>
<dbReference type="PANTHER" id="PTHR47424">
    <property type="entry name" value="REGULATORY PROTEIN GAL4"/>
    <property type="match status" value="1"/>
</dbReference>
<dbReference type="InterPro" id="IPR051127">
    <property type="entry name" value="Fungal_SecMet_Regulators"/>
</dbReference>
<dbReference type="AlphaFoldDB" id="A0A0D2BH06"/>
<dbReference type="EMBL" id="KN847500">
    <property type="protein sequence ID" value="KIW10624.1"/>
    <property type="molecule type" value="Genomic_DNA"/>
</dbReference>
<dbReference type="SUPFAM" id="SSF57701">
    <property type="entry name" value="Zn2/Cys6 DNA-binding domain"/>
    <property type="match status" value="1"/>
</dbReference>
<dbReference type="InterPro" id="IPR036864">
    <property type="entry name" value="Zn2-C6_fun-type_DNA-bd_sf"/>
</dbReference>
<feature type="region of interest" description="Disordered" evidence="6">
    <location>
        <begin position="173"/>
        <end position="198"/>
    </location>
</feature>
<keyword evidence="1" id="KW-0479">Metal-binding</keyword>
<evidence type="ECO:0000313" key="9">
    <source>
        <dbReference type="Proteomes" id="UP000053328"/>
    </source>
</evidence>
<evidence type="ECO:0000256" key="1">
    <source>
        <dbReference type="ARBA" id="ARBA00022723"/>
    </source>
</evidence>
<proteinExistence type="predicted"/>
<dbReference type="GO" id="GO:0000978">
    <property type="term" value="F:RNA polymerase II cis-regulatory region sequence-specific DNA binding"/>
    <property type="evidence" value="ECO:0007669"/>
    <property type="project" value="TreeGrafter"/>
</dbReference>
<dbReference type="Pfam" id="PF00172">
    <property type="entry name" value="Zn_clus"/>
    <property type="match status" value="1"/>
</dbReference>
<dbReference type="SMART" id="SM00906">
    <property type="entry name" value="Fungal_trans"/>
    <property type="match status" value="1"/>
</dbReference>
<keyword evidence="9" id="KW-1185">Reference proteome</keyword>
<accession>A0A0D2BH06</accession>
<dbReference type="Gene3D" id="4.10.240.10">
    <property type="entry name" value="Zn(2)-C6 fungal-type DNA-binding domain"/>
    <property type="match status" value="1"/>
</dbReference>
<dbReference type="SMART" id="SM00066">
    <property type="entry name" value="GAL4"/>
    <property type="match status" value="1"/>
</dbReference>
<dbReference type="GO" id="GO:0008270">
    <property type="term" value="F:zinc ion binding"/>
    <property type="evidence" value="ECO:0007669"/>
    <property type="project" value="InterPro"/>
</dbReference>
<feature type="region of interest" description="Disordered" evidence="6">
    <location>
        <begin position="237"/>
        <end position="256"/>
    </location>
</feature>
<sequence length="810" mass="90452">MAAEGSQAAHQHQFSIHDGRSGLGKRAVPAQVGRDPRIKTACTECKRRKVKCDGSHPCYSCQWYKQPERCKYPFTQPALGVNRKNFDYVRKRLEATTNILTKLFPLESIDALEGLSGQQLVERVVATVTSVETEQGPDLPSVKKAVAYEGSAGSHETDVPTRGAFPASIGVEKHQARPENSSIDSDGHHDFADGEVSDPGDDVNAVSTTDSHASSYVGPSSTMQMFRTILRIAPDSLEKSSQHQSPPHCVPATSTRSSARRDTLYLTDRMRALIDAYFHWVHPTTAIIDEATFRESALSGERNDPPWLCLLNTVLALGSLGCTKTESKEHMIYYNVAKSYLDLEALGNKSLEFLQALMLMAGWYCHYRNRPNLASALLGVAFRMAYALGVHKETPVPGQTGMNPELRRSIWWNLVVLDAAEAVTLGRNLDGSIFDSEVRYPGGMLQEPNRTYDKPLCLASLLGITIAFSRIMTETQARLATSTPLSFAELLGLDAHLVDWYEGLPGEFHGSAGSTPIFNHAFVGRTEPPDSHAFVQPCVTIRWRYLILRITLYRPVVMEAVLRRIPYHQLTADQRLCIRKCLTLAGELIESARSRTLETPNQYIAWPATWNLLQVCMVPLVCLYTFRENQDTSPEFHQGHGQFRATAVVIDQVRQVREECHRQVQTTLNLMQEMQPWGIASDRMYELIYLLYEARHQPLRVWNNDENSPLVVLPPTPVLKAAGSSRRSCSETTSARLQAGEQYDLRHGNDIAEATGFQGSTNAPISNTVEGEADMSIFTTLGWTNVTWESLFELPNDFQWPDPQSTYDMG</sequence>
<dbReference type="HOGENOM" id="CLU_008599_1_0_1"/>
<dbReference type="GO" id="GO:0006351">
    <property type="term" value="P:DNA-templated transcription"/>
    <property type="evidence" value="ECO:0007669"/>
    <property type="project" value="InterPro"/>
</dbReference>
<evidence type="ECO:0000256" key="2">
    <source>
        <dbReference type="ARBA" id="ARBA00023015"/>
    </source>
</evidence>
<dbReference type="OrthoDB" id="3362851at2759"/>
<dbReference type="InterPro" id="IPR001138">
    <property type="entry name" value="Zn2Cys6_DnaBD"/>
</dbReference>
<protein>
    <recommendedName>
        <fullName evidence="7">Zn(2)-C6 fungal-type domain-containing protein</fullName>
    </recommendedName>
</protein>
<dbReference type="CDD" id="cd00067">
    <property type="entry name" value="GAL4"/>
    <property type="match status" value="1"/>
</dbReference>
<organism evidence="8 9">
    <name type="scientific">Exophiala spinifera</name>
    <dbReference type="NCBI Taxonomy" id="91928"/>
    <lineage>
        <taxon>Eukaryota</taxon>
        <taxon>Fungi</taxon>
        <taxon>Dikarya</taxon>
        <taxon>Ascomycota</taxon>
        <taxon>Pezizomycotina</taxon>
        <taxon>Eurotiomycetes</taxon>
        <taxon>Chaetothyriomycetidae</taxon>
        <taxon>Chaetothyriales</taxon>
        <taxon>Herpotrichiellaceae</taxon>
        <taxon>Exophiala</taxon>
    </lineage>
</organism>
<evidence type="ECO:0000256" key="3">
    <source>
        <dbReference type="ARBA" id="ARBA00023125"/>
    </source>
</evidence>
<evidence type="ECO:0000256" key="4">
    <source>
        <dbReference type="ARBA" id="ARBA00023163"/>
    </source>
</evidence>
<dbReference type="GeneID" id="27338671"/>
<dbReference type="InterPro" id="IPR007219">
    <property type="entry name" value="XnlR_reg_dom"/>
</dbReference>
<dbReference type="Proteomes" id="UP000053328">
    <property type="component" value="Unassembled WGS sequence"/>
</dbReference>
<feature type="domain" description="Zn(2)-C6 fungal-type" evidence="7">
    <location>
        <begin position="41"/>
        <end position="72"/>
    </location>
</feature>
<dbReference type="GO" id="GO:0000435">
    <property type="term" value="P:positive regulation of transcription from RNA polymerase II promoter by galactose"/>
    <property type="evidence" value="ECO:0007669"/>
    <property type="project" value="TreeGrafter"/>
</dbReference>
<dbReference type="RefSeq" id="XP_016230840.1">
    <property type="nucleotide sequence ID" value="XM_016385896.1"/>
</dbReference>
<evidence type="ECO:0000259" key="7">
    <source>
        <dbReference type="PROSITE" id="PS50048"/>
    </source>
</evidence>
<evidence type="ECO:0000313" key="8">
    <source>
        <dbReference type="EMBL" id="KIW10624.1"/>
    </source>
</evidence>
<dbReference type="PROSITE" id="PS00463">
    <property type="entry name" value="ZN2_CY6_FUNGAL_1"/>
    <property type="match status" value="1"/>
</dbReference>
<keyword evidence="4" id="KW-0804">Transcription</keyword>
<name>A0A0D2BH06_9EURO</name>
<dbReference type="VEuPathDB" id="FungiDB:PV08_11588"/>
<dbReference type="PANTHER" id="PTHR47424:SF5">
    <property type="entry name" value="ZN(II)2CYS6 TRANSCRIPTION FACTOR (EUROFUNG)"/>
    <property type="match status" value="1"/>
</dbReference>
<dbReference type="GO" id="GO:0005634">
    <property type="term" value="C:nucleus"/>
    <property type="evidence" value="ECO:0007669"/>
    <property type="project" value="TreeGrafter"/>
</dbReference>
<dbReference type="PROSITE" id="PS50048">
    <property type="entry name" value="ZN2_CY6_FUNGAL_2"/>
    <property type="match status" value="1"/>
</dbReference>
<evidence type="ECO:0000256" key="5">
    <source>
        <dbReference type="ARBA" id="ARBA00023242"/>
    </source>
</evidence>
<feature type="region of interest" description="Disordered" evidence="6">
    <location>
        <begin position="1"/>
        <end position="30"/>
    </location>
</feature>
<keyword evidence="5" id="KW-0539">Nucleus</keyword>
<dbReference type="CDD" id="cd12148">
    <property type="entry name" value="fungal_TF_MHR"/>
    <property type="match status" value="1"/>
</dbReference>